<dbReference type="InterPro" id="IPR025486">
    <property type="entry name" value="DUF4378"/>
</dbReference>
<keyword evidence="3" id="KW-1185">Reference proteome</keyword>
<dbReference type="Proteomes" id="UP001472677">
    <property type="component" value="Unassembled WGS sequence"/>
</dbReference>
<reference evidence="2 3" key="1">
    <citation type="journal article" date="2024" name="G3 (Bethesda)">
        <title>Genome assembly of Hibiscus sabdariffa L. provides insights into metabolisms of medicinal natural products.</title>
        <authorList>
            <person name="Kim T."/>
        </authorList>
    </citation>
    <scope>NUCLEOTIDE SEQUENCE [LARGE SCALE GENOMIC DNA]</scope>
    <source>
        <strain evidence="2">TK-2024</strain>
        <tissue evidence="2">Old leaves</tissue>
    </source>
</reference>
<proteinExistence type="predicted"/>
<gene>
    <name evidence="2" type="ORF">V6N12_051431</name>
</gene>
<evidence type="ECO:0000313" key="3">
    <source>
        <dbReference type="Proteomes" id="UP001472677"/>
    </source>
</evidence>
<dbReference type="Pfam" id="PF14309">
    <property type="entry name" value="DUF4378"/>
    <property type="match status" value="1"/>
</dbReference>
<dbReference type="PANTHER" id="PTHR47071">
    <property type="entry name" value="PROTEIN TRM32"/>
    <property type="match status" value="1"/>
</dbReference>
<comment type="caution">
    <text evidence="2">The sequence shown here is derived from an EMBL/GenBank/DDBJ whole genome shotgun (WGS) entry which is preliminary data.</text>
</comment>
<protein>
    <recommendedName>
        <fullName evidence="1">DUF4378 domain-containing protein</fullName>
    </recommendedName>
</protein>
<dbReference type="InterPro" id="IPR044257">
    <property type="entry name" value="TRM32-like"/>
</dbReference>
<dbReference type="PANTHER" id="PTHR47071:SF2">
    <property type="entry name" value="PROTEIN TRM32"/>
    <property type="match status" value="1"/>
</dbReference>
<sequence length="190" mass="21427">MPIESILNYGANKENDAHNEPKSIHVYEGIDKFELVEVVIEAKLHEKMREGNNHDSTSTDLSIYLNGEDIAKPCDLAMEKSSIRQEQESASAGYPSRDLTEGGTESCTFLKERLAVFFESNKEGDLRYDYVRNILELSSFVPNQGIHSWHSPDQPLNSSLFNELSHCCTQNLNVLPLMNLKPTIISLLLI</sequence>
<feature type="domain" description="DUF4378" evidence="1">
    <location>
        <begin position="128"/>
        <end position="169"/>
    </location>
</feature>
<organism evidence="2 3">
    <name type="scientific">Hibiscus sabdariffa</name>
    <name type="common">roselle</name>
    <dbReference type="NCBI Taxonomy" id="183260"/>
    <lineage>
        <taxon>Eukaryota</taxon>
        <taxon>Viridiplantae</taxon>
        <taxon>Streptophyta</taxon>
        <taxon>Embryophyta</taxon>
        <taxon>Tracheophyta</taxon>
        <taxon>Spermatophyta</taxon>
        <taxon>Magnoliopsida</taxon>
        <taxon>eudicotyledons</taxon>
        <taxon>Gunneridae</taxon>
        <taxon>Pentapetalae</taxon>
        <taxon>rosids</taxon>
        <taxon>malvids</taxon>
        <taxon>Malvales</taxon>
        <taxon>Malvaceae</taxon>
        <taxon>Malvoideae</taxon>
        <taxon>Hibiscus</taxon>
    </lineage>
</organism>
<name>A0ABR2GFC1_9ROSI</name>
<dbReference type="EMBL" id="JBBPBM010000001">
    <property type="protein sequence ID" value="KAK8601602.1"/>
    <property type="molecule type" value="Genomic_DNA"/>
</dbReference>
<evidence type="ECO:0000313" key="2">
    <source>
        <dbReference type="EMBL" id="KAK8601602.1"/>
    </source>
</evidence>
<evidence type="ECO:0000259" key="1">
    <source>
        <dbReference type="Pfam" id="PF14309"/>
    </source>
</evidence>
<accession>A0ABR2GFC1</accession>